<evidence type="ECO:0000256" key="1">
    <source>
        <dbReference type="ARBA" id="ARBA00022574"/>
    </source>
</evidence>
<dbReference type="InterPro" id="IPR001680">
    <property type="entry name" value="WD40_rpt"/>
</dbReference>
<dbReference type="EMBL" id="LXTC01000001">
    <property type="protein sequence ID" value="OBA23616.1"/>
    <property type="molecule type" value="Genomic_DNA"/>
</dbReference>
<dbReference type="InterPro" id="IPR015943">
    <property type="entry name" value="WD40/YVTN_repeat-like_dom_sf"/>
</dbReference>
<evidence type="ECO:0000313" key="4">
    <source>
        <dbReference type="EMBL" id="OBA23616.1"/>
    </source>
</evidence>
<dbReference type="InterPro" id="IPR036322">
    <property type="entry name" value="WD40_repeat_dom_sf"/>
</dbReference>
<dbReference type="RefSeq" id="XP_018714097.1">
    <property type="nucleotide sequence ID" value="XM_018859476.1"/>
</dbReference>
<dbReference type="OrthoDB" id="3367at2759"/>
<comment type="caution">
    <text evidence="4">The sequence shown here is derived from an EMBL/GenBank/DDBJ whole genome shotgun (WGS) entry which is preliminary data.</text>
</comment>
<dbReference type="PANTHER" id="PTHR14107:SF16">
    <property type="entry name" value="AT02583P"/>
    <property type="match status" value="1"/>
</dbReference>
<keyword evidence="2" id="KW-0677">Repeat</keyword>
<dbReference type="STRING" id="869754.A0A1A0HHY7"/>
<evidence type="ECO:0000256" key="2">
    <source>
        <dbReference type="ARBA" id="ARBA00022737"/>
    </source>
</evidence>
<dbReference type="SUPFAM" id="SSF50978">
    <property type="entry name" value="WD40 repeat-like"/>
    <property type="match status" value="1"/>
</dbReference>
<keyword evidence="5" id="KW-1185">Reference proteome</keyword>
<dbReference type="GO" id="GO:0045013">
    <property type="term" value="P:carbon catabolite repression of transcription"/>
    <property type="evidence" value="ECO:0007669"/>
    <property type="project" value="TreeGrafter"/>
</dbReference>
<dbReference type="Pfam" id="PF00400">
    <property type="entry name" value="WD40"/>
    <property type="match status" value="2"/>
</dbReference>
<evidence type="ECO:0000313" key="5">
    <source>
        <dbReference type="Proteomes" id="UP000092555"/>
    </source>
</evidence>
<dbReference type="InterPro" id="IPR051362">
    <property type="entry name" value="WD_repeat_creC_regulators"/>
</dbReference>
<dbReference type="GO" id="GO:0051286">
    <property type="term" value="C:cell tip"/>
    <property type="evidence" value="ECO:0007669"/>
    <property type="project" value="TreeGrafter"/>
</dbReference>
<dbReference type="Proteomes" id="UP000092555">
    <property type="component" value="Unassembled WGS sequence"/>
</dbReference>
<organism evidence="4 5">
    <name type="scientific">Metschnikowia bicuspidata var. bicuspidata NRRL YB-4993</name>
    <dbReference type="NCBI Taxonomy" id="869754"/>
    <lineage>
        <taxon>Eukaryota</taxon>
        <taxon>Fungi</taxon>
        <taxon>Dikarya</taxon>
        <taxon>Ascomycota</taxon>
        <taxon>Saccharomycotina</taxon>
        <taxon>Pichiomycetes</taxon>
        <taxon>Metschnikowiaceae</taxon>
        <taxon>Metschnikowia</taxon>
    </lineage>
</organism>
<dbReference type="GeneID" id="30032451"/>
<reference evidence="4 5" key="1">
    <citation type="submission" date="2016-05" db="EMBL/GenBank/DDBJ databases">
        <title>Comparative genomics of biotechnologically important yeasts.</title>
        <authorList>
            <consortium name="DOE Joint Genome Institute"/>
            <person name="Riley R."/>
            <person name="Haridas S."/>
            <person name="Wolfe K.H."/>
            <person name="Lopes M.R."/>
            <person name="Hittinger C.T."/>
            <person name="Goker M."/>
            <person name="Salamov A."/>
            <person name="Wisecaver J."/>
            <person name="Long T.M."/>
            <person name="Aerts A.L."/>
            <person name="Barry K."/>
            <person name="Choi C."/>
            <person name="Clum A."/>
            <person name="Coughlan A.Y."/>
            <person name="Deshpande S."/>
            <person name="Douglass A.P."/>
            <person name="Hanson S.J."/>
            <person name="Klenk H.-P."/>
            <person name="LaButti K."/>
            <person name="Lapidus A."/>
            <person name="Lindquist E."/>
            <person name="Lipzen A."/>
            <person name="Meier-kolthoff J.P."/>
            <person name="Ohm R.A."/>
            <person name="Otillar R.P."/>
            <person name="Pangilinan J."/>
            <person name="Peng Y."/>
            <person name="Rokas A."/>
            <person name="Rosa C.A."/>
            <person name="Scheuner C."/>
            <person name="Sibirny A.A."/>
            <person name="Slot J.C."/>
            <person name="Stielow J.B."/>
            <person name="Sun H."/>
            <person name="Kurtzman C.P."/>
            <person name="Blackwell M."/>
            <person name="Grigoriev I.V."/>
            <person name="Jeffries T.W."/>
        </authorList>
    </citation>
    <scope>NUCLEOTIDE SEQUENCE [LARGE SCALE GENOMIC DNA]</scope>
    <source>
        <strain evidence="4 5">NRRL YB-4993</strain>
    </source>
</reference>
<gene>
    <name evidence="4" type="ORF">METBIDRAFT_9865</name>
</gene>
<evidence type="ECO:0000256" key="3">
    <source>
        <dbReference type="SAM" id="MobiDB-lite"/>
    </source>
</evidence>
<evidence type="ECO:0008006" key="6">
    <source>
        <dbReference type="Google" id="ProtNLM"/>
    </source>
</evidence>
<dbReference type="PANTHER" id="PTHR14107">
    <property type="entry name" value="WD REPEAT PROTEIN"/>
    <property type="match status" value="1"/>
</dbReference>
<feature type="compositionally biased region" description="Polar residues" evidence="3">
    <location>
        <begin position="707"/>
        <end position="741"/>
    </location>
</feature>
<name>A0A1A0HHY7_9ASCO</name>
<dbReference type="SMART" id="SM00320">
    <property type="entry name" value="WD40"/>
    <property type="match status" value="3"/>
</dbReference>
<accession>A0A1A0HHY7</accession>
<dbReference type="Gene3D" id="2.130.10.10">
    <property type="entry name" value="YVTN repeat-like/Quinoprotein amine dehydrogenase"/>
    <property type="match status" value="1"/>
</dbReference>
<dbReference type="AlphaFoldDB" id="A0A1A0HHY7"/>
<protein>
    <recommendedName>
        <fullName evidence="6">WD40 repeat-like protein</fullName>
    </recommendedName>
</protein>
<dbReference type="GO" id="GO:0005634">
    <property type="term" value="C:nucleus"/>
    <property type="evidence" value="ECO:0007669"/>
    <property type="project" value="TreeGrafter"/>
</dbReference>
<sequence length="868" mass="95743">MTEIPPSMEKATPLAVFLTSVCPGLPILDDNLHFSLDNSLCPTRLNAIESFNWPLTGVDASVSAKAHLDHTYLHVSRPPYQLDIHRNIESTTYVPMPLHYANIFSNLVSEGGDQKQDGAKHVGANVNPLLRDPYHFVHLNPGCLSSMITLHNHADSIPQTPEFRNPFNKVTNSINRLLRIGASDTTQPAHWHALTSDPANDGHIPAPFKGTPRRHLRDPAIVSSLIDFDKKSYFSRLSSSGTSKLLVSAHINVVNVFAIDQNHNYACTNTSQSTSQIYPQPPAPVVPTSHSPNGSSTLVQSLPELYKRVTEGPVLRIQLNSQLMVTSMITIASEMLVVLGLSNGDLFMINLTSLTFRHFNDLGNNGPIGIQGSLSIKSVTSLCALGHPTYGLLIIAGYATGEVVIVDPSAPPKSEGVYVKEVVGSDRFVTYFKLFDLSGWDKKDTSQVDDTSPSYLIGHFKISHKPITSIATTIPYESLVENSHNPMILALASEDGLVRFVDLIATYGKNYGNSDNFYNLPILTDIVSNYFQEGVRDIDFSPDYKFFVSCGKGDLVEIFKMSYYNINVLLRKKTDPTLNKGGRSRSGTINSSSSNLHLLASFLGFATGSNSLEIPTAECPETYYAPSIKDIAIVSRLKGHANTVQKVCFVSKDQYLSPQNSLNTGTYNLISCGSDGAVNFWEFNNKALPRIKKSHFTTSARRHSHNADSALTSQLHSVSSRGKPNPSPNAVRQHNRGRSLNQSEDLQLHTSFSKLGINNLLSSNASPINSPGNSEEKLQIVFSLYKSLYEMRLKKHYTKQKRELKAKYPCILHGIVNDKDLPSIKVPLLTMDLSCLMKNGHISGFHCDSKDFWIYGKSGDIFKYRLGL</sequence>
<keyword evidence="1" id="KW-0853">WD repeat</keyword>
<proteinExistence type="predicted"/>
<dbReference type="GO" id="GO:0032153">
    <property type="term" value="C:cell division site"/>
    <property type="evidence" value="ECO:0007669"/>
    <property type="project" value="TreeGrafter"/>
</dbReference>
<feature type="region of interest" description="Disordered" evidence="3">
    <location>
        <begin position="696"/>
        <end position="741"/>
    </location>
</feature>